<dbReference type="Proteomes" id="UP000626109">
    <property type="component" value="Unassembled WGS sequence"/>
</dbReference>
<feature type="region of interest" description="Disordered" evidence="6">
    <location>
        <begin position="155"/>
        <end position="197"/>
    </location>
</feature>
<keyword evidence="4" id="KW-0539">Nucleus</keyword>
<dbReference type="GO" id="GO:0000480">
    <property type="term" value="P:endonucleolytic cleavage in 5'-ETS of tricistronic rRNA transcript (SSU-rRNA, 5.8S rRNA, LSU-rRNA)"/>
    <property type="evidence" value="ECO:0007669"/>
    <property type="project" value="TreeGrafter"/>
</dbReference>
<evidence type="ECO:0000256" key="5">
    <source>
        <dbReference type="PROSITE-ProRule" id="PRU00176"/>
    </source>
</evidence>
<dbReference type="GO" id="GO:0034462">
    <property type="term" value="P:small-subunit processome assembly"/>
    <property type="evidence" value="ECO:0007669"/>
    <property type="project" value="TreeGrafter"/>
</dbReference>
<dbReference type="CDD" id="cd12263">
    <property type="entry name" value="RRM_ABT1_like"/>
    <property type="match status" value="1"/>
</dbReference>
<dbReference type="GO" id="GO:0005730">
    <property type="term" value="C:nucleolus"/>
    <property type="evidence" value="ECO:0007669"/>
    <property type="project" value="UniProtKB-SubCell"/>
</dbReference>
<dbReference type="GO" id="GO:0000472">
    <property type="term" value="P:endonucleolytic cleavage to generate mature 5'-end of SSU-rRNA from (SSU-rRNA, 5.8S rRNA, LSU-rRNA)"/>
    <property type="evidence" value="ECO:0007669"/>
    <property type="project" value="TreeGrafter"/>
</dbReference>
<evidence type="ECO:0000256" key="2">
    <source>
        <dbReference type="ARBA" id="ARBA00005819"/>
    </source>
</evidence>
<dbReference type="PANTHER" id="PTHR12311">
    <property type="entry name" value="ACTIVATOR OF BASAL TRANSCRIPTION 1"/>
    <property type="match status" value="1"/>
</dbReference>
<proteinExistence type="inferred from homology"/>
<protein>
    <recommendedName>
        <fullName evidence="7">RRM domain-containing protein</fullName>
    </recommendedName>
</protein>
<evidence type="ECO:0000256" key="6">
    <source>
        <dbReference type="SAM" id="MobiDB-lite"/>
    </source>
</evidence>
<organism evidence="8 9">
    <name type="scientific">Polarella glacialis</name>
    <name type="common">Dinoflagellate</name>
    <dbReference type="NCBI Taxonomy" id="89957"/>
    <lineage>
        <taxon>Eukaryota</taxon>
        <taxon>Sar</taxon>
        <taxon>Alveolata</taxon>
        <taxon>Dinophyceae</taxon>
        <taxon>Suessiales</taxon>
        <taxon>Suessiaceae</taxon>
        <taxon>Polarella</taxon>
    </lineage>
</organism>
<dbReference type="PROSITE" id="PS50102">
    <property type="entry name" value="RRM"/>
    <property type="match status" value="1"/>
</dbReference>
<dbReference type="AlphaFoldDB" id="A0A813K5G6"/>
<dbReference type="InterPro" id="IPR012677">
    <property type="entry name" value="Nucleotide-bd_a/b_plait_sf"/>
</dbReference>
<comment type="subcellular location">
    <subcellularLocation>
        <location evidence="1">Nucleus</location>
        <location evidence="1">Nucleolus</location>
    </subcellularLocation>
</comment>
<dbReference type="PANTHER" id="PTHR12311:SF7">
    <property type="entry name" value="ACTIVATOR OF BASAL TRANSCRIPTION 1"/>
    <property type="match status" value="1"/>
</dbReference>
<dbReference type="InterPro" id="IPR034353">
    <property type="entry name" value="ABT1/ESF2_RRM"/>
</dbReference>
<feature type="domain" description="RRM" evidence="7">
    <location>
        <begin position="7"/>
        <end position="89"/>
    </location>
</feature>
<dbReference type="SMART" id="SM00360">
    <property type="entry name" value="RRM"/>
    <property type="match status" value="1"/>
</dbReference>
<evidence type="ECO:0000256" key="3">
    <source>
        <dbReference type="ARBA" id="ARBA00022884"/>
    </source>
</evidence>
<name>A0A813K5G6_POLGL</name>
<dbReference type="GO" id="GO:0003723">
    <property type="term" value="F:RNA binding"/>
    <property type="evidence" value="ECO:0007669"/>
    <property type="project" value="UniProtKB-UniRule"/>
</dbReference>
<dbReference type="GO" id="GO:0000447">
    <property type="term" value="P:endonucleolytic cleavage in ITS1 to separate SSU-rRNA from 5.8S rRNA and LSU-rRNA from tricistronic rRNA transcript (SSU-rRNA, 5.8S rRNA, LSU-rRNA)"/>
    <property type="evidence" value="ECO:0007669"/>
    <property type="project" value="TreeGrafter"/>
</dbReference>
<gene>
    <name evidence="8" type="ORF">PGLA2088_LOCUS28858</name>
</gene>
<reference evidence="8" key="1">
    <citation type="submission" date="2021-02" db="EMBL/GenBank/DDBJ databases">
        <authorList>
            <person name="Dougan E. K."/>
            <person name="Rhodes N."/>
            <person name="Thang M."/>
            <person name="Chan C."/>
        </authorList>
    </citation>
    <scope>NUCLEOTIDE SEQUENCE</scope>
</reference>
<evidence type="ECO:0000256" key="4">
    <source>
        <dbReference type="ARBA" id="ARBA00023242"/>
    </source>
</evidence>
<dbReference type="EMBL" id="CAJNNW010028049">
    <property type="protein sequence ID" value="CAE8694435.1"/>
    <property type="molecule type" value="Genomic_DNA"/>
</dbReference>
<dbReference type="InterPro" id="IPR035979">
    <property type="entry name" value="RBD_domain_sf"/>
</dbReference>
<evidence type="ECO:0000259" key="7">
    <source>
        <dbReference type="PROSITE" id="PS50102"/>
    </source>
</evidence>
<evidence type="ECO:0000313" key="9">
    <source>
        <dbReference type="Proteomes" id="UP000626109"/>
    </source>
</evidence>
<dbReference type="InterPro" id="IPR039119">
    <property type="entry name" value="ABT1/Esf2"/>
</dbReference>
<keyword evidence="3 5" id="KW-0694">RNA-binding</keyword>
<dbReference type="SUPFAM" id="SSF54928">
    <property type="entry name" value="RNA-binding domain, RBD"/>
    <property type="match status" value="1"/>
</dbReference>
<evidence type="ECO:0000313" key="8">
    <source>
        <dbReference type="EMBL" id="CAE8694435.1"/>
    </source>
</evidence>
<accession>A0A813K5G6</accession>
<dbReference type="InterPro" id="IPR000504">
    <property type="entry name" value="RRM_dom"/>
</dbReference>
<sequence length="205" mass="23409">ETKDMKGVVHLASLPLHMRAQKLRHILEQFGEIERIYLAPEDEFRSKNRKKSGGSKKIRFTEGWVEFAQRKLARRVAESLNGTPIGGKKRHNVFRDDIWNMRYLPKFKWFMLKEGTIYNQQVRKARLQQMMSQAQRENTFFLERVEQARTIQKIAERREAKGKPKKGGGSAPGGSRFPRTDAATARSAGAGPVVGISDTVLNSLL</sequence>
<comment type="similarity">
    <text evidence="2">Belongs to the ESF2/ABP1 family.</text>
</comment>
<comment type="caution">
    <text evidence="8">The sequence shown here is derived from an EMBL/GenBank/DDBJ whole genome shotgun (WGS) entry which is preliminary data.</text>
</comment>
<feature type="non-terminal residue" evidence="8">
    <location>
        <position position="1"/>
    </location>
</feature>
<evidence type="ECO:0000256" key="1">
    <source>
        <dbReference type="ARBA" id="ARBA00004604"/>
    </source>
</evidence>
<dbReference type="Gene3D" id="3.30.70.330">
    <property type="match status" value="1"/>
</dbReference>